<accession>A0ABV6LRS0</accession>
<gene>
    <name evidence="1" type="ORF">ACFFGV_15750</name>
</gene>
<dbReference type="PANTHER" id="PTHR10443:SF12">
    <property type="entry name" value="DIPEPTIDASE"/>
    <property type="match status" value="1"/>
</dbReference>
<dbReference type="SUPFAM" id="SSF51556">
    <property type="entry name" value="Metallo-dependent hydrolases"/>
    <property type="match status" value="1"/>
</dbReference>
<dbReference type="CDD" id="cd01301">
    <property type="entry name" value="rDP_like"/>
    <property type="match status" value="1"/>
</dbReference>
<dbReference type="Proteomes" id="UP001589836">
    <property type="component" value="Unassembled WGS sequence"/>
</dbReference>
<dbReference type="RefSeq" id="WP_377349757.1">
    <property type="nucleotide sequence ID" value="NZ_JBHLTP010000012.1"/>
</dbReference>
<keyword evidence="2" id="KW-1185">Reference proteome</keyword>
<name>A0ABV6LRS0_9BACI</name>
<dbReference type="PANTHER" id="PTHR10443">
    <property type="entry name" value="MICROSOMAL DIPEPTIDASE"/>
    <property type="match status" value="1"/>
</dbReference>
<dbReference type="InterPro" id="IPR008257">
    <property type="entry name" value="Pept_M19"/>
</dbReference>
<proteinExistence type="predicted"/>
<dbReference type="Pfam" id="PF01244">
    <property type="entry name" value="Peptidase_M19"/>
    <property type="match status" value="1"/>
</dbReference>
<reference evidence="1 2" key="1">
    <citation type="submission" date="2024-09" db="EMBL/GenBank/DDBJ databases">
        <authorList>
            <person name="Sun Q."/>
            <person name="Mori K."/>
        </authorList>
    </citation>
    <scope>NUCLEOTIDE SEQUENCE [LARGE SCALE GENOMIC DNA]</scope>
    <source>
        <strain evidence="1 2">NCAIM B.02529</strain>
    </source>
</reference>
<sequence length="306" mass="34936">MIVDTHCDVLMKLWERPQRSFHDSDELRINYIKWMDSPVQVQWFAIFVPEEVPSSRRFEVALEMVGLFYDRIIAPYSSIKLVTSKEEIAALQPNEKGALLTLEGCHPIGDDLTKLLTLLRLGVTSVGLTWNQANAVCDGIQEERGAGLSSFGKKVVRLLNDYKVWTDVSHLSYQGFWDVLDIADYPMASHSNAYTLTPHIRNLNDKQLDELIKRNAYIGVTFVADFLTEQPPATIDDIMIHLQYIIDRGGERCVGLGSDFDGTNSIITGLYDISEYEHLYRELSNRFSNDIVENITNRNILRMMPK</sequence>
<comment type="caution">
    <text evidence="1">The sequence shown here is derived from an EMBL/GenBank/DDBJ whole genome shotgun (WGS) entry which is preliminary data.</text>
</comment>
<evidence type="ECO:0000313" key="2">
    <source>
        <dbReference type="Proteomes" id="UP001589836"/>
    </source>
</evidence>
<dbReference type="EMBL" id="JBHLTP010000012">
    <property type="protein sequence ID" value="MFC0525034.1"/>
    <property type="molecule type" value="Genomic_DNA"/>
</dbReference>
<evidence type="ECO:0000313" key="1">
    <source>
        <dbReference type="EMBL" id="MFC0525034.1"/>
    </source>
</evidence>
<protein>
    <submittedName>
        <fullName evidence="1">Dipeptidase</fullName>
    </submittedName>
</protein>
<organism evidence="1 2">
    <name type="scientific">Pontibacillus salicampi</name>
    <dbReference type="NCBI Taxonomy" id="1449801"/>
    <lineage>
        <taxon>Bacteria</taxon>
        <taxon>Bacillati</taxon>
        <taxon>Bacillota</taxon>
        <taxon>Bacilli</taxon>
        <taxon>Bacillales</taxon>
        <taxon>Bacillaceae</taxon>
        <taxon>Pontibacillus</taxon>
    </lineage>
</organism>
<dbReference type="InterPro" id="IPR032466">
    <property type="entry name" value="Metal_Hydrolase"/>
</dbReference>
<dbReference type="Gene3D" id="3.20.20.140">
    <property type="entry name" value="Metal-dependent hydrolases"/>
    <property type="match status" value="1"/>
</dbReference>
<dbReference type="PROSITE" id="PS51365">
    <property type="entry name" value="RENAL_DIPEPTIDASE_2"/>
    <property type="match status" value="1"/>
</dbReference>